<proteinExistence type="predicted"/>
<dbReference type="Proteomes" id="UP000803844">
    <property type="component" value="Unassembled WGS sequence"/>
</dbReference>
<dbReference type="RefSeq" id="XP_040779954.1">
    <property type="nucleotide sequence ID" value="XM_040919473.1"/>
</dbReference>
<evidence type="ECO:0000313" key="3">
    <source>
        <dbReference type="Proteomes" id="UP000803844"/>
    </source>
</evidence>
<feature type="compositionally biased region" description="Polar residues" evidence="1">
    <location>
        <begin position="69"/>
        <end position="86"/>
    </location>
</feature>
<dbReference type="GeneID" id="63836602"/>
<dbReference type="EMBL" id="MU032345">
    <property type="protein sequence ID" value="KAF3768993.1"/>
    <property type="molecule type" value="Genomic_DNA"/>
</dbReference>
<feature type="region of interest" description="Disordered" evidence="1">
    <location>
        <begin position="1"/>
        <end position="110"/>
    </location>
</feature>
<accession>A0A9P5CS69</accession>
<feature type="compositionally biased region" description="Basic and acidic residues" evidence="1">
    <location>
        <begin position="88"/>
        <end position="101"/>
    </location>
</feature>
<evidence type="ECO:0000313" key="2">
    <source>
        <dbReference type="EMBL" id="KAF3768993.1"/>
    </source>
</evidence>
<dbReference type="AlphaFoldDB" id="A0A9P5CS69"/>
<gene>
    <name evidence="2" type="ORF">M406DRAFT_321106</name>
</gene>
<sequence length="110" mass="11653">MLPSPAHTPVDRRSSRVYGSQMHARSDSLTPRPQSAGGGGASGPGSLRSVRSSNHMRNESPIRGPPTPQSATPNSASHTRNASSTFDDILKDMSNQKDGSKKAPKKKFGL</sequence>
<comment type="caution">
    <text evidence="2">The sequence shown here is derived from an EMBL/GenBank/DDBJ whole genome shotgun (WGS) entry which is preliminary data.</text>
</comment>
<organism evidence="2 3">
    <name type="scientific">Cryphonectria parasitica (strain ATCC 38755 / EP155)</name>
    <dbReference type="NCBI Taxonomy" id="660469"/>
    <lineage>
        <taxon>Eukaryota</taxon>
        <taxon>Fungi</taxon>
        <taxon>Dikarya</taxon>
        <taxon>Ascomycota</taxon>
        <taxon>Pezizomycotina</taxon>
        <taxon>Sordariomycetes</taxon>
        <taxon>Sordariomycetidae</taxon>
        <taxon>Diaporthales</taxon>
        <taxon>Cryphonectriaceae</taxon>
        <taxon>Cryphonectria-Endothia species complex</taxon>
        <taxon>Cryphonectria</taxon>
    </lineage>
</organism>
<keyword evidence="3" id="KW-1185">Reference proteome</keyword>
<reference evidence="2" key="1">
    <citation type="journal article" date="2020" name="Phytopathology">
        <title>Genome sequence of the chestnut blight fungus Cryphonectria parasitica EP155: A fundamental resource for an archetypical invasive plant pathogen.</title>
        <authorList>
            <person name="Crouch J.A."/>
            <person name="Dawe A."/>
            <person name="Aerts A."/>
            <person name="Barry K."/>
            <person name="Churchill A.C.L."/>
            <person name="Grimwood J."/>
            <person name="Hillman B."/>
            <person name="Milgroom M.G."/>
            <person name="Pangilinan J."/>
            <person name="Smith M."/>
            <person name="Salamov A."/>
            <person name="Schmutz J."/>
            <person name="Yadav J."/>
            <person name="Grigoriev I.V."/>
            <person name="Nuss D."/>
        </authorList>
    </citation>
    <scope>NUCLEOTIDE SEQUENCE</scope>
    <source>
        <strain evidence="2">EP155</strain>
    </source>
</reference>
<evidence type="ECO:0000256" key="1">
    <source>
        <dbReference type="SAM" id="MobiDB-lite"/>
    </source>
</evidence>
<protein>
    <submittedName>
        <fullName evidence="2">Uncharacterized protein</fullName>
    </submittedName>
</protein>
<name>A0A9P5CS69_CRYP1</name>